<protein>
    <submittedName>
        <fullName evidence="2">Uncharacterized protein</fullName>
    </submittedName>
</protein>
<evidence type="ECO:0000256" key="1">
    <source>
        <dbReference type="SAM" id="MobiDB-lite"/>
    </source>
</evidence>
<dbReference type="Proteomes" id="UP000001351">
    <property type="component" value="Chromosome"/>
</dbReference>
<dbReference type="AlphaFoldDB" id="E3FWT8"/>
<dbReference type="eggNOG" id="ENOG502ZTEJ">
    <property type="taxonomic scope" value="Bacteria"/>
</dbReference>
<accession>E3FWT8</accession>
<dbReference type="OrthoDB" id="1158795at2"/>
<gene>
    <name evidence="2" type="ordered locus">STAUR_1997</name>
</gene>
<dbReference type="STRING" id="378806.STAUR_1997"/>
<dbReference type="KEGG" id="sur:STAUR_1997"/>
<feature type="region of interest" description="Disordered" evidence="1">
    <location>
        <begin position="1"/>
        <end position="24"/>
    </location>
</feature>
<dbReference type="EMBL" id="CP002271">
    <property type="protein sequence ID" value="ADO69801.1"/>
    <property type="molecule type" value="Genomic_DNA"/>
</dbReference>
<organism evidence="2 3">
    <name type="scientific">Stigmatella aurantiaca (strain DW4/3-1)</name>
    <dbReference type="NCBI Taxonomy" id="378806"/>
    <lineage>
        <taxon>Bacteria</taxon>
        <taxon>Pseudomonadati</taxon>
        <taxon>Myxococcota</taxon>
        <taxon>Myxococcia</taxon>
        <taxon>Myxococcales</taxon>
        <taxon>Cystobacterineae</taxon>
        <taxon>Archangiaceae</taxon>
        <taxon>Stigmatella</taxon>
    </lineage>
</organism>
<dbReference type="HOGENOM" id="CLU_2318762_0_0_7"/>
<name>E3FWT8_STIAD</name>
<keyword evidence="3" id="KW-1185">Reference proteome</keyword>
<evidence type="ECO:0000313" key="2">
    <source>
        <dbReference type="EMBL" id="ADO69801.1"/>
    </source>
</evidence>
<dbReference type="RefSeq" id="WP_013374984.1">
    <property type="nucleotide sequence ID" value="NC_014623.1"/>
</dbReference>
<sequence>MKSYGGADGFEKKPTTKLNTVKNHQPAKNFRQLIDLVRATEERLIANDYDDVEDRIHVIRGVYYGTVWSADYQGEKSPVRKRDSRCTRTLPCLMILVPS</sequence>
<evidence type="ECO:0000313" key="3">
    <source>
        <dbReference type="Proteomes" id="UP000001351"/>
    </source>
</evidence>
<reference evidence="2 3" key="1">
    <citation type="journal article" date="2011" name="Mol. Biol. Evol.">
        <title>Comparative genomic analysis of fruiting body formation in Myxococcales.</title>
        <authorList>
            <person name="Huntley S."/>
            <person name="Hamann N."/>
            <person name="Wegener-Feldbrugge S."/>
            <person name="Treuner-Lange A."/>
            <person name="Kube M."/>
            <person name="Reinhardt R."/>
            <person name="Klages S."/>
            <person name="Muller R."/>
            <person name="Ronning C.M."/>
            <person name="Nierman W.C."/>
            <person name="Sogaard-Andersen L."/>
        </authorList>
    </citation>
    <scope>NUCLEOTIDE SEQUENCE [LARGE SCALE GENOMIC DNA]</scope>
    <source>
        <strain evidence="2 3">DW4/3-1</strain>
    </source>
</reference>
<proteinExistence type="predicted"/>